<evidence type="ECO:0000313" key="4">
    <source>
        <dbReference type="Proteomes" id="UP001597557"/>
    </source>
</evidence>
<dbReference type="Pfam" id="PF00582">
    <property type="entry name" value="Usp"/>
    <property type="match status" value="1"/>
</dbReference>
<evidence type="ECO:0000259" key="2">
    <source>
        <dbReference type="Pfam" id="PF00582"/>
    </source>
</evidence>
<dbReference type="PRINTS" id="PR01438">
    <property type="entry name" value="UNVRSLSTRESS"/>
</dbReference>
<evidence type="ECO:0000256" key="1">
    <source>
        <dbReference type="ARBA" id="ARBA00008791"/>
    </source>
</evidence>
<protein>
    <submittedName>
        <fullName evidence="3">Universal stress protein</fullName>
    </submittedName>
</protein>
<proteinExistence type="inferred from homology"/>
<accession>A0ABW5YC76</accession>
<comment type="similarity">
    <text evidence="1">Belongs to the universal stress protein A family.</text>
</comment>
<evidence type="ECO:0000313" key="3">
    <source>
        <dbReference type="EMBL" id="MFD2872943.1"/>
    </source>
</evidence>
<dbReference type="InterPro" id="IPR006015">
    <property type="entry name" value="Universal_stress_UspA"/>
</dbReference>
<organism evidence="3 4">
    <name type="scientific">Mucilaginibacter ximonensis</name>
    <dbReference type="NCBI Taxonomy" id="538021"/>
    <lineage>
        <taxon>Bacteria</taxon>
        <taxon>Pseudomonadati</taxon>
        <taxon>Bacteroidota</taxon>
        <taxon>Sphingobacteriia</taxon>
        <taxon>Sphingobacteriales</taxon>
        <taxon>Sphingobacteriaceae</taxon>
        <taxon>Mucilaginibacter</taxon>
    </lineage>
</organism>
<keyword evidence="4" id="KW-1185">Reference proteome</keyword>
<gene>
    <name evidence="3" type="ORF">ACFS5N_10725</name>
</gene>
<dbReference type="CDD" id="cd00293">
    <property type="entry name" value="USP-like"/>
    <property type="match status" value="1"/>
</dbReference>
<dbReference type="EMBL" id="JBHUPD010000002">
    <property type="protein sequence ID" value="MFD2872943.1"/>
    <property type="molecule type" value="Genomic_DNA"/>
</dbReference>
<name>A0ABW5YC76_9SPHI</name>
<sequence>METILIATDFSKSAENATIYGLTLAKALKLDCKLFHADNDAADEPASNGQLSRLVKRLTKKDTQPVEGKFTPLIKFTSHTGPLAEVANALSEERSAAMIILGTSGAGEQRSAFSGRGSRQLIAGSKVPLLLVPPVAQKHLPQTIALVTSLNEADIPVVYSVATLALDLHAEIIIVHIDSGSGDHETHKNQLHKFLEKVREEIRFTAFSYRNIESKNIASELSRFTAESLTGMLAMSHGRYQQLESLLKEENTYVMEMARQLRIPLLIYPNRPGKSGYPVY</sequence>
<dbReference type="RefSeq" id="WP_377185170.1">
    <property type="nucleotide sequence ID" value="NZ_JBHUPD010000002.1"/>
</dbReference>
<comment type="caution">
    <text evidence="3">The sequence shown here is derived from an EMBL/GenBank/DDBJ whole genome shotgun (WGS) entry which is preliminary data.</text>
</comment>
<dbReference type="Gene3D" id="3.40.50.12370">
    <property type="match status" value="1"/>
</dbReference>
<dbReference type="SUPFAM" id="SSF52402">
    <property type="entry name" value="Adenine nucleotide alpha hydrolases-like"/>
    <property type="match status" value="1"/>
</dbReference>
<dbReference type="Proteomes" id="UP001597557">
    <property type="component" value="Unassembled WGS sequence"/>
</dbReference>
<reference evidence="4" key="1">
    <citation type="journal article" date="2019" name="Int. J. Syst. Evol. Microbiol.">
        <title>The Global Catalogue of Microorganisms (GCM) 10K type strain sequencing project: providing services to taxonomists for standard genome sequencing and annotation.</title>
        <authorList>
            <consortium name="The Broad Institute Genomics Platform"/>
            <consortium name="The Broad Institute Genome Sequencing Center for Infectious Disease"/>
            <person name="Wu L."/>
            <person name="Ma J."/>
        </authorList>
    </citation>
    <scope>NUCLEOTIDE SEQUENCE [LARGE SCALE GENOMIC DNA]</scope>
    <source>
        <strain evidence="4">KCTC 22437</strain>
    </source>
</reference>
<feature type="domain" description="UspA" evidence="2">
    <location>
        <begin position="2"/>
        <end position="133"/>
    </location>
</feature>
<dbReference type="InterPro" id="IPR006016">
    <property type="entry name" value="UspA"/>
</dbReference>